<evidence type="ECO:0000256" key="1">
    <source>
        <dbReference type="ARBA" id="ARBA00004251"/>
    </source>
</evidence>
<comment type="similarity">
    <text evidence="3">In the C-terminal section; belongs to the protein kinase superfamily. Ser/Thr protein kinase family.</text>
</comment>
<evidence type="ECO:0000256" key="12">
    <source>
        <dbReference type="ARBA" id="ARBA00022989"/>
    </source>
</evidence>
<keyword evidence="15" id="KW-0325">Glycoprotein</keyword>
<evidence type="ECO:0000256" key="15">
    <source>
        <dbReference type="ARBA" id="ARBA00023180"/>
    </source>
</evidence>
<evidence type="ECO:0000256" key="11">
    <source>
        <dbReference type="ARBA" id="ARBA00022840"/>
    </source>
</evidence>
<evidence type="ECO:0000256" key="6">
    <source>
        <dbReference type="ARBA" id="ARBA00022679"/>
    </source>
</evidence>
<dbReference type="InterPro" id="IPR025886">
    <property type="entry name" value="PP2-like"/>
</dbReference>
<dbReference type="InterPro" id="IPR008271">
    <property type="entry name" value="Ser/Thr_kinase_AS"/>
</dbReference>
<evidence type="ECO:0000256" key="13">
    <source>
        <dbReference type="ARBA" id="ARBA00023136"/>
    </source>
</evidence>
<dbReference type="GO" id="GO:0004672">
    <property type="term" value="F:protein kinase activity"/>
    <property type="evidence" value="ECO:0000318"/>
    <property type="project" value="GO_Central"/>
</dbReference>
<keyword evidence="20" id="KW-1185">Reference proteome</keyword>
<dbReference type="FunFam" id="3.30.200.20:FF:000039">
    <property type="entry name" value="receptor-like protein kinase FERONIA"/>
    <property type="match status" value="2"/>
</dbReference>
<keyword evidence="12" id="KW-1133">Transmembrane helix</keyword>
<evidence type="ECO:0000256" key="17">
    <source>
        <dbReference type="SAM" id="MobiDB-lite"/>
    </source>
</evidence>
<dbReference type="InParanoid" id="A0A251SBJ9"/>
<name>A0A251SBJ9_HELAN</name>
<dbReference type="EMBL" id="CM007904">
    <property type="protein sequence ID" value="OTF95931.1"/>
    <property type="molecule type" value="Genomic_DNA"/>
</dbReference>
<evidence type="ECO:0000313" key="20">
    <source>
        <dbReference type="Proteomes" id="UP000215914"/>
    </source>
</evidence>
<evidence type="ECO:0000256" key="9">
    <source>
        <dbReference type="ARBA" id="ARBA00022741"/>
    </source>
</evidence>
<dbReference type="InterPro" id="IPR011009">
    <property type="entry name" value="Kinase-like_dom_sf"/>
</dbReference>
<feature type="binding site" evidence="16">
    <location>
        <position position="56"/>
    </location>
    <ligand>
        <name>ATP</name>
        <dbReference type="ChEBI" id="CHEBI:30616"/>
    </ligand>
</feature>
<evidence type="ECO:0000256" key="3">
    <source>
        <dbReference type="ARBA" id="ARBA00010217"/>
    </source>
</evidence>
<evidence type="ECO:0000256" key="5">
    <source>
        <dbReference type="ARBA" id="ARBA00022527"/>
    </source>
</evidence>
<dbReference type="GO" id="GO:0004674">
    <property type="term" value="F:protein serine/threonine kinase activity"/>
    <property type="evidence" value="ECO:0007669"/>
    <property type="project" value="UniProtKB-KW"/>
</dbReference>
<dbReference type="InterPro" id="IPR017441">
    <property type="entry name" value="Protein_kinase_ATP_BS"/>
</dbReference>
<dbReference type="GO" id="GO:0005524">
    <property type="term" value="F:ATP binding"/>
    <property type="evidence" value="ECO:0007669"/>
    <property type="project" value="UniProtKB-UniRule"/>
</dbReference>
<evidence type="ECO:0000256" key="16">
    <source>
        <dbReference type="PROSITE-ProRule" id="PRU10141"/>
    </source>
</evidence>
<comment type="subcellular location">
    <subcellularLocation>
        <location evidence="1">Cell membrane</location>
        <topology evidence="1">Single-pass type I membrane protein</topology>
    </subcellularLocation>
</comment>
<dbReference type="Pfam" id="PF14299">
    <property type="entry name" value="PP2"/>
    <property type="match status" value="2"/>
</dbReference>
<proteinExistence type="inferred from homology"/>
<dbReference type="SMART" id="SM00220">
    <property type="entry name" value="S_TKc"/>
    <property type="match status" value="2"/>
</dbReference>
<dbReference type="Gene3D" id="3.30.200.20">
    <property type="entry name" value="Phosphorylase Kinase, domain 1"/>
    <property type="match status" value="3"/>
</dbReference>
<evidence type="ECO:0000256" key="8">
    <source>
        <dbReference type="ARBA" id="ARBA00022729"/>
    </source>
</evidence>
<evidence type="ECO:0000256" key="14">
    <source>
        <dbReference type="ARBA" id="ARBA00023170"/>
    </source>
</evidence>
<dbReference type="GO" id="GO:0002229">
    <property type="term" value="P:defense response to oomycetes"/>
    <property type="evidence" value="ECO:0007669"/>
    <property type="project" value="UniProtKB-ARBA"/>
</dbReference>
<keyword evidence="7" id="KW-0812">Transmembrane</keyword>
<keyword evidence="11 16" id="KW-0067">ATP-binding</keyword>
<organism evidence="19 20">
    <name type="scientific">Helianthus annuus</name>
    <name type="common">Common sunflower</name>
    <dbReference type="NCBI Taxonomy" id="4232"/>
    <lineage>
        <taxon>Eukaryota</taxon>
        <taxon>Viridiplantae</taxon>
        <taxon>Streptophyta</taxon>
        <taxon>Embryophyta</taxon>
        <taxon>Tracheophyta</taxon>
        <taxon>Spermatophyta</taxon>
        <taxon>Magnoliopsida</taxon>
        <taxon>eudicotyledons</taxon>
        <taxon>Gunneridae</taxon>
        <taxon>Pentapetalae</taxon>
        <taxon>asterids</taxon>
        <taxon>campanulids</taxon>
        <taxon>Asterales</taxon>
        <taxon>Asteraceae</taxon>
        <taxon>Asteroideae</taxon>
        <taxon>Heliantheae alliance</taxon>
        <taxon>Heliantheae</taxon>
        <taxon>Helianthus</taxon>
    </lineage>
</organism>
<keyword evidence="9 16" id="KW-0547">Nucleotide-binding</keyword>
<protein>
    <submittedName>
        <fullName evidence="19">Putative serine-threonine/tyrosine-protein kinase catalytic domain-containing protein</fullName>
    </submittedName>
</protein>
<keyword evidence="13" id="KW-0472">Membrane</keyword>
<feature type="domain" description="Protein kinase" evidence="18">
    <location>
        <begin position="25"/>
        <end position="279"/>
    </location>
</feature>
<evidence type="ECO:0000256" key="7">
    <source>
        <dbReference type="ARBA" id="ARBA00022692"/>
    </source>
</evidence>
<dbReference type="AlphaFoldDB" id="A0A251SBJ9"/>
<dbReference type="Pfam" id="PF07714">
    <property type="entry name" value="PK_Tyr_Ser-Thr"/>
    <property type="match status" value="2"/>
</dbReference>
<dbReference type="SUPFAM" id="SSF56112">
    <property type="entry name" value="Protein kinase-like (PK-like)"/>
    <property type="match status" value="3"/>
</dbReference>
<keyword evidence="14" id="KW-0675">Receptor</keyword>
<keyword evidence="6" id="KW-0808">Transferase</keyword>
<gene>
    <name evidence="19" type="ORF">HannXRQ_Chr15g0488531</name>
</gene>
<dbReference type="Proteomes" id="UP000215914">
    <property type="component" value="Chromosome 15"/>
</dbReference>
<evidence type="ECO:0000259" key="18">
    <source>
        <dbReference type="PROSITE" id="PS50011"/>
    </source>
</evidence>
<keyword evidence="10 19" id="KW-0418">Kinase</keyword>
<dbReference type="PANTHER" id="PTHR27003">
    <property type="entry name" value="OS07G0166700 PROTEIN"/>
    <property type="match status" value="1"/>
</dbReference>
<feature type="compositionally biased region" description="Acidic residues" evidence="17">
    <location>
        <begin position="890"/>
        <end position="899"/>
    </location>
</feature>
<dbReference type="Gene3D" id="1.10.510.10">
    <property type="entry name" value="Transferase(Phosphotransferase) domain 1"/>
    <property type="match status" value="3"/>
</dbReference>
<keyword evidence="5" id="KW-0723">Serine/threonine-protein kinase</keyword>
<evidence type="ECO:0000313" key="19">
    <source>
        <dbReference type="EMBL" id="OTF95931.1"/>
    </source>
</evidence>
<dbReference type="PANTHER" id="PTHR27003:SF338">
    <property type="entry name" value="TYROSINE-PROTEIN KINASE, NON-RECEPTOR JAK_TYK2-RELATED"/>
    <property type="match status" value="1"/>
</dbReference>
<feature type="compositionally biased region" description="Polar residues" evidence="17">
    <location>
        <begin position="878"/>
        <end position="887"/>
    </location>
</feature>
<keyword evidence="8" id="KW-0732">Signal</keyword>
<sequence length="1130" mass="129935">MDTFLQQFQHLKIQLEEIASATNNFHNENYIGGGGFGKVYKGEMSHSKGRTMVAIKRLDRRHGQGIPEFLKEITALSRYSHENLISLLGFCYQGDEMILVYDYASRGSLDRYLNSPHLTWLQRLKICLDAAEGLSYLHDPREAHQRLIHCDVKSANILLTEQWNGKLADFGLSIMGPANEQQSLIVTVAAALCGRLCCTYSNGRVQQNLVRTWIESYEEKKLNDIIFKDTAIEPLEQSALETFSDIAYRCLKESREDRPRMAEVVIELATALGYQKAFLQQLQLLKIPLVEITSATNHFDDEKNYIGGGAFGKIYEGELCDSKGRSMVAIKRLDPKYGQGIPEFWKEIMTLLSYNNGRVQQNLESREDRPKMAEVVKELETALRYQKAFSQQLQLLKITLIEITSATNHFDDKNYIGSGAFGKIYEGELCDSKGRSMVAIKRLDPKHGQGIPKFWKEITTLFSYKHENLISLLGHCCEGSEMILVYEHASHGSLDRHLNSPLLTWSQRLRICLDAAKGLSYLHDPGETHQRLIHCDVKSPNILLDEHWNAKVSDFGLSITGPANEQHSVAAGTPGYCDPQYAMTHTLTKESDVYSFGVVLFEVLCGRLCCTYSNGRLQQNLVRTWIESYEEKKLNDIIFKDPTIQPLEQSTLEIFSDIAYQCLKESREDRPKMSAVVAELERSLDLLNCQEFIGEWNKQFPLNYRSEVELKKFRSKGVLLNGGKTWFSLNKKGEHCEMITIAECLGSDVKSNNFSTEYNSRFAMGNYRFESYWRFKADVKTQFLSPGITYAVYLVFKFYRGGKRRCETISLKYRLQGERESSVSYLAYEREDDGWWACELYHFTCDHRIVDLQIMFEGFDNLSDILVQGIEFQPLENAENTNEKQPISDSDSDSDSDANWEEKLPTDYKDIMKWSKKGIFDYLPWTEKKKKKAYSILCKGFFLTNYGMTWFSLDKNGKKCHMLSAARMWNWKENLLLSESRFGKVIQWGDNSSIHIETEVQSQLVSSETTYGCYLVYKLPEDQSGFKAPVKVKHKQCETEDNIWYIYLTSPQTPVIRPKVIRPKAGQNTHNPLDRPKFKGLPQQRNDGWIEVQILELRVAITINMDIFFELCDKKKFSGLIIEGIEFRPI</sequence>
<reference evidence="20" key="1">
    <citation type="journal article" date="2017" name="Nature">
        <title>The sunflower genome provides insights into oil metabolism, flowering and Asterid evolution.</title>
        <authorList>
            <person name="Badouin H."/>
            <person name="Gouzy J."/>
            <person name="Grassa C.J."/>
            <person name="Murat F."/>
            <person name="Staton S.E."/>
            <person name="Cottret L."/>
            <person name="Lelandais-Briere C."/>
            <person name="Owens G.L."/>
            <person name="Carrere S."/>
            <person name="Mayjonade B."/>
            <person name="Legrand L."/>
            <person name="Gill N."/>
            <person name="Kane N.C."/>
            <person name="Bowers J.E."/>
            <person name="Hubner S."/>
            <person name="Bellec A."/>
            <person name="Berard A."/>
            <person name="Berges H."/>
            <person name="Blanchet N."/>
            <person name="Boniface M.C."/>
            <person name="Brunel D."/>
            <person name="Catrice O."/>
            <person name="Chaidir N."/>
            <person name="Claudel C."/>
            <person name="Donnadieu C."/>
            <person name="Faraut T."/>
            <person name="Fievet G."/>
            <person name="Helmstetter N."/>
            <person name="King M."/>
            <person name="Knapp S.J."/>
            <person name="Lai Z."/>
            <person name="Le Paslier M.C."/>
            <person name="Lippi Y."/>
            <person name="Lorenzon L."/>
            <person name="Mandel J.R."/>
            <person name="Marage G."/>
            <person name="Marchand G."/>
            <person name="Marquand E."/>
            <person name="Bret-Mestries E."/>
            <person name="Morien E."/>
            <person name="Nambeesan S."/>
            <person name="Nguyen T."/>
            <person name="Pegot-Espagnet P."/>
            <person name="Pouilly N."/>
            <person name="Raftis F."/>
            <person name="Sallet E."/>
            <person name="Schiex T."/>
            <person name="Thomas J."/>
            <person name="Vandecasteele C."/>
            <person name="Vares D."/>
            <person name="Vear F."/>
            <person name="Vautrin S."/>
            <person name="Crespi M."/>
            <person name="Mangin B."/>
            <person name="Burke J.M."/>
            <person name="Salse J."/>
            <person name="Munos S."/>
            <person name="Vincourt P."/>
            <person name="Rieseberg L.H."/>
            <person name="Langlade N.B."/>
        </authorList>
    </citation>
    <scope>NUCLEOTIDE SEQUENCE [LARGE SCALE GENOMIC DNA]</scope>
    <source>
        <strain evidence="20">cv. SF193</strain>
    </source>
</reference>
<dbReference type="GO" id="GO:0005886">
    <property type="term" value="C:plasma membrane"/>
    <property type="evidence" value="ECO:0000318"/>
    <property type="project" value="GO_Central"/>
</dbReference>
<keyword evidence="4" id="KW-1003">Cell membrane</keyword>
<comment type="similarity">
    <text evidence="2">In the N-terminal section; belongs to the leguminous lectin family.</text>
</comment>
<evidence type="ECO:0000256" key="4">
    <source>
        <dbReference type="ARBA" id="ARBA00022475"/>
    </source>
</evidence>
<feature type="binding site" evidence="16">
    <location>
        <position position="441"/>
    </location>
    <ligand>
        <name>ATP</name>
        <dbReference type="ChEBI" id="CHEBI:30616"/>
    </ligand>
</feature>
<feature type="domain" description="Protein kinase" evidence="18">
    <location>
        <begin position="410"/>
        <end position="693"/>
    </location>
</feature>
<evidence type="ECO:0000256" key="10">
    <source>
        <dbReference type="ARBA" id="ARBA00022777"/>
    </source>
</evidence>
<dbReference type="PROSITE" id="PS00108">
    <property type="entry name" value="PROTEIN_KINASE_ST"/>
    <property type="match status" value="2"/>
</dbReference>
<dbReference type="InterPro" id="IPR000719">
    <property type="entry name" value="Prot_kinase_dom"/>
</dbReference>
<accession>A0A251SBJ9</accession>
<dbReference type="InterPro" id="IPR001245">
    <property type="entry name" value="Ser-Thr/Tyr_kinase_cat_dom"/>
</dbReference>
<evidence type="ECO:0000256" key="2">
    <source>
        <dbReference type="ARBA" id="ARBA00008536"/>
    </source>
</evidence>
<dbReference type="InterPro" id="IPR045272">
    <property type="entry name" value="ANXUR1/2-like"/>
</dbReference>
<dbReference type="PROSITE" id="PS00107">
    <property type="entry name" value="PROTEIN_KINASE_ATP"/>
    <property type="match status" value="2"/>
</dbReference>
<dbReference type="FunFam" id="1.10.510.10:FF:000240">
    <property type="entry name" value="Lectin-domain containing receptor kinase A4.3"/>
    <property type="match status" value="1"/>
</dbReference>
<dbReference type="GO" id="GO:0004714">
    <property type="term" value="F:transmembrane receptor protein tyrosine kinase activity"/>
    <property type="evidence" value="ECO:0007669"/>
    <property type="project" value="InterPro"/>
</dbReference>
<dbReference type="PROSITE" id="PS50011">
    <property type="entry name" value="PROTEIN_KINASE_DOM"/>
    <property type="match status" value="2"/>
</dbReference>
<feature type="region of interest" description="Disordered" evidence="17">
    <location>
        <begin position="878"/>
        <end position="901"/>
    </location>
</feature>